<dbReference type="Gene3D" id="1.10.10.10">
    <property type="entry name" value="Winged helix-like DNA-binding domain superfamily/Winged helix DNA-binding domain"/>
    <property type="match status" value="1"/>
</dbReference>
<dbReference type="GO" id="GO:0003700">
    <property type="term" value="F:DNA-binding transcription factor activity"/>
    <property type="evidence" value="ECO:0007669"/>
    <property type="project" value="InterPro"/>
</dbReference>
<keyword evidence="4" id="KW-0804">Transcription</keyword>
<feature type="domain" description="Fork-head" evidence="8">
    <location>
        <begin position="91"/>
        <end position="187"/>
    </location>
</feature>
<dbReference type="InterPro" id="IPR036388">
    <property type="entry name" value="WH-like_DNA-bd_sf"/>
</dbReference>
<feature type="DNA-binding region" description="Fork-head" evidence="6">
    <location>
        <begin position="91"/>
        <end position="187"/>
    </location>
</feature>
<keyword evidence="2" id="KW-0805">Transcription regulation</keyword>
<dbReference type="InterPro" id="IPR036390">
    <property type="entry name" value="WH_DNA-bd_sf"/>
</dbReference>
<keyword evidence="3 6" id="KW-0238">DNA-binding</keyword>
<keyword evidence="10" id="KW-1185">Reference proteome</keyword>
<evidence type="ECO:0000259" key="8">
    <source>
        <dbReference type="PROSITE" id="PS50039"/>
    </source>
</evidence>
<sequence>MSLLEEASIGFNYRAMQVMDSSTFLGANDESGWDLASYAGNIHSNSNSNSSFTGLSWIDKVDLSKFREEITPDILKYKKPSPVKAQPYEKKPSSSYSNMVSLAILSSTTGQLAVSDIYTFICEHFPYFRTAPPGWKNSVRHNLSLNKNFQKIEIKHESHGRKSCLWSIRPEKLTKVNADLIKWREKKESEEEFQMVEAEGEECASSSDAKSSTGMVHKYKYTPRTKILSDLSVKTFPDKMQNTKPVANLSKNRPAILGRTNAKRCISNVVPEPEVLSAPANSCWKYSYGSHLLSSPSRPISPTLTSLNIDRGAKRPPSTPNKTGSINLFDMISPNPKVSSNLFSSALTENSLLACTLASSPYKGPTTFPPSLSL</sequence>
<evidence type="ECO:0000256" key="3">
    <source>
        <dbReference type="ARBA" id="ARBA00023125"/>
    </source>
</evidence>
<dbReference type="PROSITE" id="PS00658">
    <property type="entry name" value="FORK_HEAD_2"/>
    <property type="match status" value="1"/>
</dbReference>
<dbReference type="AlphaFoldDB" id="A0AAN5I154"/>
<protein>
    <recommendedName>
        <fullName evidence="8">Fork-head domain-containing protein</fullName>
    </recommendedName>
</protein>
<dbReference type="SMART" id="SM00339">
    <property type="entry name" value="FH"/>
    <property type="match status" value="1"/>
</dbReference>
<accession>A0AAN5I154</accession>
<dbReference type="InterPro" id="IPR047119">
    <property type="entry name" value="FOXN2/3-like"/>
</dbReference>
<evidence type="ECO:0000256" key="7">
    <source>
        <dbReference type="SAM" id="MobiDB-lite"/>
    </source>
</evidence>
<evidence type="ECO:0000313" key="9">
    <source>
        <dbReference type="EMBL" id="GMR47939.1"/>
    </source>
</evidence>
<keyword evidence="5 6" id="KW-0539">Nucleus</keyword>
<comment type="subcellular location">
    <subcellularLocation>
        <location evidence="1 6">Nucleus</location>
    </subcellularLocation>
</comment>
<dbReference type="Proteomes" id="UP001328107">
    <property type="component" value="Unassembled WGS sequence"/>
</dbReference>
<dbReference type="InterPro" id="IPR030456">
    <property type="entry name" value="TF_fork_head_CS_2"/>
</dbReference>
<comment type="caution">
    <text evidence="9">The sequence shown here is derived from an EMBL/GenBank/DDBJ whole genome shotgun (WGS) entry which is preliminary data.</text>
</comment>
<dbReference type="Pfam" id="PF00250">
    <property type="entry name" value="Forkhead"/>
    <property type="match status" value="1"/>
</dbReference>
<dbReference type="GO" id="GO:0005634">
    <property type="term" value="C:nucleus"/>
    <property type="evidence" value="ECO:0007669"/>
    <property type="project" value="UniProtKB-SubCell"/>
</dbReference>
<dbReference type="InterPro" id="IPR001766">
    <property type="entry name" value="Fork_head_dom"/>
</dbReference>
<dbReference type="PANTHER" id="PTHR13962:SF17">
    <property type="entry name" value="FORKHEAD BOX PROTEIN N4"/>
    <property type="match status" value="1"/>
</dbReference>
<dbReference type="PANTHER" id="PTHR13962">
    <property type="entry name" value="FORKHEAD BOX PROTEIN N3-LIKE PROTEIN-RELATED"/>
    <property type="match status" value="1"/>
</dbReference>
<reference evidence="10" key="1">
    <citation type="submission" date="2022-10" db="EMBL/GenBank/DDBJ databases">
        <title>Genome assembly of Pristionchus species.</title>
        <authorList>
            <person name="Yoshida K."/>
            <person name="Sommer R.J."/>
        </authorList>
    </citation>
    <scope>NUCLEOTIDE SEQUENCE [LARGE SCALE GENOMIC DNA]</scope>
    <source>
        <strain evidence="10">RS5460</strain>
    </source>
</reference>
<dbReference type="GO" id="GO:0000987">
    <property type="term" value="F:cis-regulatory region sequence-specific DNA binding"/>
    <property type="evidence" value="ECO:0007669"/>
    <property type="project" value="TreeGrafter"/>
</dbReference>
<evidence type="ECO:0000313" key="10">
    <source>
        <dbReference type="Proteomes" id="UP001328107"/>
    </source>
</evidence>
<evidence type="ECO:0000256" key="6">
    <source>
        <dbReference type="PROSITE-ProRule" id="PRU00089"/>
    </source>
</evidence>
<gene>
    <name evidence="9" type="ORF">PMAYCL1PPCAC_18134</name>
</gene>
<feature type="region of interest" description="Disordered" evidence="7">
    <location>
        <begin position="306"/>
        <end position="325"/>
    </location>
</feature>
<dbReference type="PRINTS" id="PR00053">
    <property type="entry name" value="FORKHEAD"/>
</dbReference>
<evidence type="ECO:0000256" key="1">
    <source>
        <dbReference type="ARBA" id="ARBA00004123"/>
    </source>
</evidence>
<name>A0AAN5I154_9BILA</name>
<dbReference type="SUPFAM" id="SSF46785">
    <property type="entry name" value="Winged helix' DNA-binding domain"/>
    <property type="match status" value="1"/>
</dbReference>
<dbReference type="EMBL" id="BTRK01000004">
    <property type="protein sequence ID" value="GMR47939.1"/>
    <property type="molecule type" value="Genomic_DNA"/>
</dbReference>
<organism evidence="9 10">
    <name type="scientific">Pristionchus mayeri</name>
    <dbReference type="NCBI Taxonomy" id="1317129"/>
    <lineage>
        <taxon>Eukaryota</taxon>
        <taxon>Metazoa</taxon>
        <taxon>Ecdysozoa</taxon>
        <taxon>Nematoda</taxon>
        <taxon>Chromadorea</taxon>
        <taxon>Rhabditida</taxon>
        <taxon>Rhabditina</taxon>
        <taxon>Diplogasteromorpha</taxon>
        <taxon>Diplogasteroidea</taxon>
        <taxon>Neodiplogasteridae</taxon>
        <taxon>Pristionchus</taxon>
    </lineage>
</organism>
<evidence type="ECO:0000256" key="4">
    <source>
        <dbReference type="ARBA" id="ARBA00023163"/>
    </source>
</evidence>
<evidence type="ECO:0000256" key="5">
    <source>
        <dbReference type="ARBA" id="ARBA00023242"/>
    </source>
</evidence>
<evidence type="ECO:0000256" key="2">
    <source>
        <dbReference type="ARBA" id="ARBA00023015"/>
    </source>
</evidence>
<proteinExistence type="predicted"/>
<dbReference type="PROSITE" id="PS50039">
    <property type="entry name" value="FORK_HEAD_3"/>
    <property type="match status" value="1"/>
</dbReference>